<evidence type="ECO:0000313" key="8">
    <source>
        <dbReference type="Proteomes" id="UP001491310"/>
    </source>
</evidence>
<accession>A0ABR2YHE5</accession>
<keyword evidence="3" id="KW-0418">Kinase</keyword>
<comment type="similarity">
    <text evidence="1">Belongs to the NAD kinase family.</text>
</comment>
<dbReference type="PANTHER" id="PTHR20275">
    <property type="entry name" value="NAD KINASE"/>
    <property type="match status" value="1"/>
</dbReference>
<dbReference type="SUPFAM" id="SSF111331">
    <property type="entry name" value="NAD kinase/diacylglycerol kinase-like"/>
    <property type="match status" value="1"/>
</dbReference>
<evidence type="ECO:0000256" key="2">
    <source>
        <dbReference type="ARBA" id="ARBA00022679"/>
    </source>
</evidence>
<comment type="caution">
    <text evidence="7">The sequence shown here is derived from an EMBL/GenBank/DDBJ whole genome shotgun (WGS) entry which is preliminary data.</text>
</comment>
<protein>
    <recommendedName>
        <fullName evidence="9">ATP-NAD kinase</fullName>
    </recommendedName>
</protein>
<evidence type="ECO:0008006" key="9">
    <source>
        <dbReference type="Google" id="ProtNLM"/>
    </source>
</evidence>
<dbReference type="Pfam" id="PF20143">
    <property type="entry name" value="NAD_kinase_C"/>
    <property type="match status" value="1"/>
</dbReference>
<keyword evidence="5" id="KW-0520">NAD</keyword>
<evidence type="ECO:0000256" key="3">
    <source>
        <dbReference type="ARBA" id="ARBA00022777"/>
    </source>
</evidence>
<evidence type="ECO:0000313" key="7">
    <source>
        <dbReference type="EMBL" id="KAK9904896.1"/>
    </source>
</evidence>
<dbReference type="InterPro" id="IPR002504">
    <property type="entry name" value="NADK"/>
</dbReference>
<keyword evidence="2" id="KW-0808">Transferase</keyword>
<dbReference type="Gene3D" id="2.60.200.30">
    <property type="entry name" value="Probable inorganic polyphosphate/atp-NAD kinase, domain 2"/>
    <property type="match status" value="1"/>
</dbReference>
<dbReference type="InterPro" id="IPR017437">
    <property type="entry name" value="ATP-NAD_kinase_PpnK-typ_C"/>
</dbReference>
<dbReference type="Proteomes" id="UP001491310">
    <property type="component" value="Unassembled WGS sequence"/>
</dbReference>
<evidence type="ECO:0000256" key="5">
    <source>
        <dbReference type="ARBA" id="ARBA00023027"/>
    </source>
</evidence>
<evidence type="ECO:0000256" key="1">
    <source>
        <dbReference type="ARBA" id="ARBA00010995"/>
    </source>
</evidence>
<dbReference type="Pfam" id="PF01513">
    <property type="entry name" value="NAD_kinase"/>
    <property type="match status" value="1"/>
</dbReference>
<dbReference type="InterPro" id="IPR017438">
    <property type="entry name" value="ATP-NAD_kinase_N"/>
</dbReference>
<evidence type="ECO:0000256" key="4">
    <source>
        <dbReference type="ARBA" id="ARBA00022857"/>
    </source>
</evidence>
<feature type="signal peptide" evidence="6">
    <location>
        <begin position="1"/>
        <end position="17"/>
    </location>
</feature>
<keyword evidence="6" id="KW-0732">Signal</keyword>
<dbReference type="InterPro" id="IPR016064">
    <property type="entry name" value="NAD/diacylglycerol_kinase_sf"/>
</dbReference>
<gene>
    <name evidence="7" type="ORF">WJX75_005051</name>
</gene>
<dbReference type="EMBL" id="JALJOT010000012">
    <property type="protein sequence ID" value="KAK9904896.1"/>
    <property type="molecule type" value="Genomic_DNA"/>
</dbReference>
<organism evidence="7 8">
    <name type="scientific">Coccomyxa subellipsoidea</name>
    <dbReference type="NCBI Taxonomy" id="248742"/>
    <lineage>
        <taxon>Eukaryota</taxon>
        <taxon>Viridiplantae</taxon>
        <taxon>Chlorophyta</taxon>
        <taxon>core chlorophytes</taxon>
        <taxon>Trebouxiophyceae</taxon>
        <taxon>Trebouxiophyceae incertae sedis</taxon>
        <taxon>Coccomyxaceae</taxon>
        <taxon>Coccomyxa</taxon>
    </lineage>
</organism>
<evidence type="ECO:0000256" key="6">
    <source>
        <dbReference type="SAM" id="SignalP"/>
    </source>
</evidence>
<proteinExistence type="inferred from homology"/>
<name>A0ABR2YHE5_9CHLO</name>
<keyword evidence="4" id="KW-0521">NADP</keyword>
<keyword evidence="8" id="KW-1185">Reference proteome</keyword>
<feature type="chain" id="PRO_5045084440" description="ATP-NAD kinase" evidence="6">
    <location>
        <begin position="18"/>
        <end position="404"/>
    </location>
</feature>
<dbReference type="HAMAP" id="MF_00361">
    <property type="entry name" value="NAD_kinase"/>
    <property type="match status" value="1"/>
</dbReference>
<sequence>MAMELILCLVTCASLDGSWFHAQLVILSSQSNSGESTPEHYGLRRSVRVAANGEAGFVKGAGVVFSESPGLKLQRRAFIVWDDGGPNSVFIVKKPQSPEATAKMKEIGDWLTSQGLNVLVERSVHAREFPEYGCFDPKLNEVDFCVTLGGDGTVLHLASLFTEDEPLPPIASFAMGTLGFLTPFDAADFQECLLRVLTATELPVFCTLRTRKRCELYRDGEVHAVHHVLNECLIDRGSSPSMVRLELYVDGHHITTVRADGLIIATPSGSTAYSLSTGGPMVAPSVPCALLTPIAPHSLSFRPLVVPEASDIEIHLPASSRNHARASFDGRNTQRMMAGSSMRCTTSLCALPVINLAPLDNDWYDGIVQKLKWNVSISAREIGRLPSLKKHSFGNNSGASLSRS</sequence>
<dbReference type="Gene3D" id="3.40.50.10330">
    <property type="entry name" value="Probable inorganic polyphosphate/atp-NAD kinase, domain 1"/>
    <property type="match status" value="1"/>
</dbReference>
<dbReference type="PANTHER" id="PTHR20275:SF6">
    <property type="entry name" value="NAD KINASE 2, CHLOROPLASTIC"/>
    <property type="match status" value="1"/>
</dbReference>
<reference evidence="7 8" key="1">
    <citation type="journal article" date="2024" name="Nat. Commun.">
        <title>Phylogenomics reveals the evolutionary origins of lichenization in chlorophyte algae.</title>
        <authorList>
            <person name="Puginier C."/>
            <person name="Libourel C."/>
            <person name="Otte J."/>
            <person name="Skaloud P."/>
            <person name="Haon M."/>
            <person name="Grisel S."/>
            <person name="Petersen M."/>
            <person name="Berrin J.G."/>
            <person name="Delaux P.M."/>
            <person name="Dal Grande F."/>
            <person name="Keller J."/>
        </authorList>
    </citation>
    <scope>NUCLEOTIDE SEQUENCE [LARGE SCALE GENOMIC DNA]</scope>
    <source>
        <strain evidence="7 8">SAG 216-7</strain>
    </source>
</reference>